<protein>
    <recommendedName>
        <fullName evidence="3">Lipoprotein</fullName>
    </recommendedName>
</protein>
<name>A0A367VM55_9PROT</name>
<evidence type="ECO:0008006" key="3">
    <source>
        <dbReference type="Google" id="ProtNLM"/>
    </source>
</evidence>
<sequence>MKSFLRSVVLILGLAGLLAACGDLPRPFEGAGRAGDPGLLELRDTGTVRVEATEDLPEGASAHLARAMARALRLRDIPAYSETDTGGDYILRPNVQAKLTESGAALDITWVLMRPDGLAIDTTHSAGELGADQWFVDQPTGPEENNLAIPQELVEKVRELEGRADDPLAKTYEGLVAQPADDIAFMITGDRSSLRAAPVMKIALIDFAGAPGDGNTALARSAGALLKSRGITVDNREIDENSVILSATIDVSPVTEKTTTPLDRVSIEWIIMEVDGTELGQMNQNNVVPRGQLDERWGTVASLAAQAAVETLEGVLGQIATNKKLQLRVDNKTASLR</sequence>
<dbReference type="AlphaFoldDB" id="A0A367VM55"/>
<comment type="caution">
    <text evidence="1">The sequence shown here is derived from an EMBL/GenBank/DDBJ whole genome shotgun (WGS) entry which is preliminary data.</text>
</comment>
<evidence type="ECO:0000313" key="2">
    <source>
        <dbReference type="Proteomes" id="UP000253061"/>
    </source>
</evidence>
<proteinExistence type="predicted"/>
<dbReference type="EMBL" id="JPWB01000001">
    <property type="protein sequence ID" value="RCK25511.1"/>
    <property type="molecule type" value="Genomic_DNA"/>
</dbReference>
<dbReference type="Proteomes" id="UP000253061">
    <property type="component" value="Unassembled WGS sequence"/>
</dbReference>
<organism evidence="1 2">
    <name type="scientific">Thalassospira profundimaris</name>
    <dbReference type="NCBI Taxonomy" id="502049"/>
    <lineage>
        <taxon>Bacteria</taxon>
        <taxon>Pseudomonadati</taxon>
        <taxon>Pseudomonadota</taxon>
        <taxon>Alphaproteobacteria</taxon>
        <taxon>Rhodospirillales</taxon>
        <taxon>Thalassospiraceae</taxon>
        <taxon>Thalassospira</taxon>
    </lineage>
</organism>
<reference evidence="1 2" key="1">
    <citation type="submission" date="2014-07" db="EMBL/GenBank/DDBJ databases">
        <title>Draft genome sequence of Thalassospira profundimaris R8-17.</title>
        <authorList>
            <person name="Lai Q."/>
            <person name="Shao Z."/>
        </authorList>
    </citation>
    <scope>NUCLEOTIDE SEQUENCE [LARGE SCALE GENOMIC DNA]</scope>
    <source>
        <strain evidence="1 2">R8-17</strain>
    </source>
</reference>
<evidence type="ECO:0000313" key="1">
    <source>
        <dbReference type="EMBL" id="RCK25511.1"/>
    </source>
</evidence>
<accession>A0A367VM55</accession>
<dbReference type="RefSeq" id="WP_062956416.1">
    <property type="nucleotide sequence ID" value="NZ_JPWB01000001.1"/>
</dbReference>
<gene>
    <name evidence="1" type="ORF">TH6_02540</name>
</gene>
<dbReference type="PROSITE" id="PS51257">
    <property type="entry name" value="PROKAR_LIPOPROTEIN"/>
    <property type="match status" value="1"/>
</dbReference>